<dbReference type="EMBL" id="SCWE01000001">
    <property type="protein sequence ID" value="TDM02936.1"/>
    <property type="molecule type" value="Genomic_DNA"/>
</dbReference>
<keyword evidence="6" id="KW-0067">ATP-binding</keyword>
<keyword evidence="4" id="KW-0547">Nucleotide-binding</keyword>
<protein>
    <recommendedName>
        <fullName evidence="3 9">DNA repair protein RecN</fullName>
    </recommendedName>
    <alternativeName>
        <fullName evidence="8 9">Recombination protein N</fullName>
    </alternativeName>
</protein>
<dbReference type="RefSeq" id="WP_133429024.1">
    <property type="nucleotide sequence ID" value="NZ_BMCC01000002.1"/>
</dbReference>
<feature type="domain" description="RecF/RecN/SMC N-terminal" evidence="11">
    <location>
        <begin position="2"/>
        <end position="508"/>
    </location>
</feature>
<dbReference type="GO" id="GO:0043590">
    <property type="term" value="C:bacterial nucleoid"/>
    <property type="evidence" value="ECO:0007669"/>
    <property type="project" value="TreeGrafter"/>
</dbReference>
<organism evidence="12 13">
    <name type="scientific">Macrococcus hajekii</name>
    <dbReference type="NCBI Taxonomy" id="198482"/>
    <lineage>
        <taxon>Bacteria</taxon>
        <taxon>Bacillati</taxon>
        <taxon>Bacillota</taxon>
        <taxon>Bacilli</taxon>
        <taxon>Bacillales</taxon>
        <taxon>Staphylococcaceae</taxon>
        <taxon>Macrococcus</taxon>
    </lineage>
</organism>
<dbReference type="InterPro" id="IPR004604">
    <property type="entry name" value="DNA_recomb/repair_RecN"/>
</dbReference>
<dbReference type="Gene3D" id="3.40.50.300">
    <property type="entry name" value="P-loop containing nucleotide triphosphate hydrolases"/>
    <property type="match status" value="2"/>
</dbReference>
<evidence type="ECO:0000256" key="4">
    <source>
        <dbReference type="ARBA" id="ARBA00022741"/>
    </source>
</evidence>
<evidence type="ECO:0000256" key="8">
    <source>
        <dbReference type="ARBA" id="ARBA00033408"/>
    </source>
</evidence>
<dbReference type="PANTHER" id="PTHR11059:SF0">
    <property type="entry name" value="DNA REPAIR PROTEIN RECN"/>
    <property type="match status" value="1"/>
</dbReference>
<evidence type="ECO:0000313" key="12">
    <source>
        <dbReference type="EMBL" id="TDM02936.1"/>
    </source>
</evidence>
<accession>A0A4R6BMA0</accession>
<evidence type="ECO:0000256" key="7">
    <source>
        <dbReference type="ARBA" id="ARBA00023204"/>
    </source>
</evidence>
<dbReference type="PANTHER" id="PTHR11059">
    <property type="entry name" value="DNA REPAIR PROTEIN RECN"/>
    <property type="match status" value="1"/>
</dbReference>
<feature type="coiled-coil region" evidence="10">
    <location>
        <begin position="158"/>
        <end position="188"/>
    </location>
</feature>
<reference evidence="12 13" key="1">
    <citation type="submission" date="2019-01" db="EMBL/GenBank/DDBJ databases">
        <title>Draft genome sequences of the type strains of six Macrococcus species.</title>
        <authorList>
            <person name="Mazhar S."/>
            <person name="Altermann E."/>
            <person name="Hill C."/>
            <person name="Mcauliffe O."/>
        </authorList>
    </citation>
    <scope>NUCLEOTIDE SEQUENCE [LARGE SCALE GENOMIC DNA]</scope>
    <source>
        <strain evidence="12 13">CCM4809</strain>
    </source>
</reference>
<dbReference type="Pfam" id="PF02463">
    <property type="entry name" value="SMC_N"/>
    <property type="match status" value="1"/>
</dbReference>
<evidence type="ECO:0000313" key="13">
    <source>
        <dbReference type="Proteomes" id="UP000295328"/>
    </source>
</evidence>
<dbReference type="GO" id="GO:0005524">
    <property type="term" value="F:ATP binding"/>
    <property type="evidence" value="ECO:0007669"/>
    <property type="project" value="UniProtKB-KW"/>
</dbReference>
<evidence type="ECO:0000256" key="5">
    <source>
        <dbReference type="ARBA" id="ARBA00022763"/>
    </source>
</evidence>
<keyword evidence="10" id="KW-0175">Coiled coil</keyword>
<comment type="caution">
    <text evidence="12">The sequence shown here is derived from an EMBL/GenBank/DDBJ whole genome shotgun (WGS) entry which is preliminary data.</text>
</comment>
<dbReference type="OrthoDB" id="9806954at2"/>
<dbReference type="Proteomes" id="UP000295328">
    <property type="component" value="Unassembled WGS sequence"/>
</dbReference>
<evidence type="ECO:0000259" key="11">
    <source>
        <dbReference type="Pfam" id="PF02463"/>
    </source>
</evidence>
<keyword evidence="7 9" id="KW-0234">DNA repair</keyword>
<evidence type="ECO:0000256" key="9">
    <source>
        <dbReference type="PIRNR" id="PIRNR003128"/>
    </source>
</evidence>
<dbReference type="SUPFAM" id="SSF52540">
    <property type="entry name" value="P-loop containing nucleoside triphosphate hydrolases"/>
    <property type="match status" value="1"/>
</dbReference>
<dbReference type="GO" id="GO:0009432">
    <property type="term" value="P:SOS response"/>
    <property type="evidence" value="ECO:0007669"/>
    <property type="project" value="TreeGrafter"/>
</dbReference>
<dbReference type="FunFam" id="3.40.50.300:FF:000319">
    <property type="entry name" value="DNA repair protein RecN"/>
    <property type="match status" value="1"/>
</dbReference>
<dbReference type="AlphaFoldDB" id="A0A4R6BMA0"/>
<comment type="similarity">
    <text evidence="2 9">Belongs to the RecN family.</text>
</comment>
<dbReference type="FunFam" id="3.40.50.300:FF:000356">
    <property type="entry name" value="DNA repair protein RecN"/>
    <property type="match status" value="1"/>
</dbReference>
<evidence type="ECO:0000256" key="2">
    <source>
        <dbReference type="ARBA" id="ARBA00009441"/>
    </source>
</evidence>
<dbReference type="CDD" id="cd03241">
    <property type="entry name" value="ABC_RecN"/>
    <property type="match status" value="2"/>
</dbReference>
<keyword evidence="13" id="KW-1185">Reference proteome</keyword>
<evidence type="ECO:0000256" key="3">
    <source>
        <dbReference type="ARBA" id="ARBA00021315"/>
    </source>
</evidence>
<dbReference type="GO" id="GO:0006310">
    <property type="term" value="P:DNA recombination"/>
    <property type="evidence" value="ECO:0007669"/>
    <property type="project" value="InterPro"/>
</dbReference>
<evidence type="ECO:0000256" key="10">
    <source>
        <dbReference type="SAM" id="Coils"/>
    </source>
</evidence>
<feature type="coiled-coil region" evidence="10">
    <location>
        <begin position="320"/>
        <end position="368"/>
    </location>
</feature>
<sequence length="559" mass="63989">MLQTLSIRQFAIIDELDIEIKDGLTVLSGETGAGKSIIIDAISMLIGARASQNLVRHGENKAVIEGVFDIDDNPAVQSLLTEREIELDDYMLVKREIMKSGKSLCKVNNQTVTLTELKLIMQELLDIHGQHETQHLLKSKYHIRLLDEFSKGRYQAVFDDYTETFKVYQEKKEELRKLEQKDESLLQRLDLIKFQHNELIQAKLVPGEVSNLKEEIKRLQNFEKLNTELTKAVSYLSDENNIIDKMFDFNESLKEIDDVLTGEYSTLLEEANSVYYLLEDAKHRLYDELTSNEYDEHLLNEMESRMNMIQQLERKYGKGHDELISLITELEVEINQIENLEESTSNLKEEIKKQYERLMNAGTKLSKERRADASQLRSKILDEIHHLEMKSANFEIAFSKIQPNLSGIESIEFMISPNKGEPMKSLDKIASGGELSRIMLALKTIFAENRGQTAILFDEVDTGVSGRVAQKMAEKMKQIAAHIQVICISHLPQVAAISDHHLYIEKHEKDDRTVTTVTELTGEHKVREVARMISGVEVTPLTLDHAAELIAQNKEQYKG</sequence>
<gene>
    <name evidence="12" type="primary">recN</name>
    <name evidence="12" type="ORF">ERX37_02285</name>
</gene>
<keyword evidence="5 9" id="KW-0227">DNA damage</keyword>
<comment type="function">
    <text evidence="1 9">May be involved in recombinational repair of damaged DNA.</text>
</comment>
<dbReference type="InterPro" id="IPR027417">
    <property type="entry name" value="P-loop_NTPase"/>
</dbReference>
<name>A0A4R6BMA0_9STAP</name>
<proteinExistence type="inferred from homology"/>
<dbReference type="GO" id="GO:0006281">
    <property type="term" value="P:DNA repair"/>
    <property type="evidence" value="ECO:0007669"/>
    <property type="project" value="UniProtKB-KW"/>
</dbReference>
<evidence type="ECO:0000256" key="1">
    <source>
        <dbReference type="ARBA" id="ARBA00003618"/>
    </source>
</evidence>
<evidence type="ECO:0000256" key="6">
    <source>
        <dbReference type="ARBA" id="ARBA00022840"/>
    </source>
</evidence>
<dbReference type="InterPro" id="IPR003395">
    <property type="entry name" value="RecF/RecN/SMC_N"/>
</dbReference>
<dbReference type="PIRSF" id="PIRSF003128">
    <property type="entry name" value="RecN"/>
    <property type="match status" value="1"/>
</dbReference>
<dbReference type="NCBIfam" id="TIGR00634">
    <property type="entry name" value="recN"/>
    <property type="match status" value="1"/>
</dbReference>